<proteinExistence type="predicted"/>
<comment type="caution">
    <text evidence="1">The sequence shown here is derived from an EMBL/GenBank/DDBJ whole genome shotgun (WGS) entry which is preliminary data.</text>
</comment>
<name>A0A6V8PYQ6_9ACTN</name>
<protein>
    <submittedName>
        <fullName evidence="1">Uncharacterized protein</fullName>
    </submittedName>
</protein>
<accession>A0A6V8PYQ6</accession>
<gene>
    <name evidence="1" type="ORF">HKBW3S44_00625</name>
</gene>
<evidence type="ECO:0000313" key="1">
    <source>
        <dbReference type="EMBL" id="GFP36944.1"/>
    </source>
</evidence>
<dbReference type="Proteomes" id="UP000561271">
    <property type="component" value="Unassembled WGS sequence"/>
</dbReference>
<reference evidence="1 2" key="1">
    <citation type="journal article" date="2020" name="Front. Microbiol.">
        <title>Single-cell genomics of novel Actinobacteria with the Wood-Ljungdahl pathway discovered in a serpentinizing system.</title>
        <authorList>
            <person name="Merino N."/>
            <person name="Kawai M."/>
            <person name="Boyd E.S."/>
            <person name="Colman D.R."/>
            <person name="McGlynn S.E."/>
            <person name="Nealson K.H."/>
            <person name="Kurokawa K."/>
            <person name="Hongoh Y."/>
        </authorList>
    </citation>
    <scope>NUCLEOTIDE SEQUENCE [LARGE SCALE GENOMIC DNA]</scope>
    <source>
        <strain evidence="1 2">S44</strain>
    </source>
</reference>
<evidence type="ECO:0000313" key="2">
    <source>
        <dbReference type="Proteomes" id="UP000561271"/>
    </source>
</evidence>
<dbReference type="EMBL" id="BLSC01000033">
    <property type="protein sequence ID" value="GFP36944.1"/>
    <property type="molecule type" value="Genomic_DNA"/>
</dbReference>
<organism evidence="1 2">
    <name type="scientific">Candidatus Hakubella thermalkaliphila</name>
    <dbReference type="NCBI Taxonomy" id="2754717"/>
    <lineage>
        <taxon>Bacteria</taxon>
        <taxon>Bacillati</taxon>
        <taxon>Actinomycetota</taxon>
        <taxon>Actinomycetota incertae sedis</taxon>
        <taxon>Candidatus Hakubellales</taxon>
        <taxon>Candidatus Hakubellaceae</taxon>
        <taxon>Candidatus Hakubella</taxon>
    </lineage>
</organism>
<dbReference type="AlphaFoldDB" id="A0A6V8PYQ6"/>
<sequence length="44" mass="5027">MATDRVIIATDWDLPFLTRDNFSHCVEQCGIYLPLRVSSQRNGS</sequence>